<dbReference type="KEGG" id="apal:BN85404950"/>
<gene>
    <name evidence="9 14" type="primary">obg</name>
    <name evidence="14" type="ORF">BN85404950</name>
</gene>
<dbReference type="NCBIfam" id="TIGR02729">
    <property type="entry name" value="Obg_CgtA"/>
    <property type="match status" value="1"/>
</dbReference>
<evidence type="ECO:0000256" key="9">
    <source>
        <dbReference type="HAMAP-Rule" id="MF_01454"/>
    </source>
</evidence>
<feature type="binding site" evidence="9">
    <location>
        <begin position="165"/>
        <end position="172"/>
    </location>
    <ligand>
        <name>GTP</name>
        <dbReference type="ChEBI" id="CHEBI:37565"/>
    </ligand>
</feature>
<comment type="subcellular location">
    <subcellularLocation>
        <location evidence="9">Cytoplasm</location>
    </subcellularLocation>
</comment>
<dbReference type="InterPro" id="IPR006073">
    <property type="entry name" value="GTP-bd"/>
</dbReference>
<dbReference type="NCBIfam" id="NF008956">
    <property type="entry name" value="PRK12299.1"/>
    <property type="match status" value="1"/>
</dbReference>
<feature type="binding site" evidence="9">
    <location>
        <begin position="305"/>
        <end position="307"/>
    </location>
    <ligand>
        <name>GTP</name>
        <dbReference type="ChEBI" id="CHEBI:37565"/>
    </ligand>
</feature>
<dbReference type="PROSITE" id="PS51881">
    <property type="entry name" value="OCT"/>
    <property type="match status" value="1"/>
</dbReference>
<dbReference type="PANTHER" id="PTHR11702">
    <property type="entry name" value="DEVELOPMENTALLY REGULATED GTP-BINDING PROTEIN-RELATED"/>
    <property type="match status" value="1"/>
</dbReference>
<evidence type="ECO:0000313" key="14">
    <source>
        <dbReference type="EMBL" id="CCV64072.1"/>
    </source>
</evidence>
<dbReference type="FunFam" id="2.70.210.12:FF:000001">
    <property type="entry name" value="GTPase Obg"/>
    <property type="match status" value="1"/>
</dbReference>
<dbReference type="SUPFAM" id="SSF52540">
    <property type="entry name" value="P-loop containing nucleoside triphosphate hydrolases"/>
    <property type="match status" value="1"/>
</dbReference>
<dbReference type="Gene3D" id="2.70.210.12">
    <property type="entry name" value="GTP1/OBG domain"/>
    <property type="match status" value="1"/>
</dbReference>
<keyword evidence="5 9" id="KW-0547">Nucleotide-binding</keyword>
<feature type="domain" description="OCT" evidence="12">
    <location>
        <begin position="339"/>
        <end position="417"/>
    </location>
</feature>
<feature type="binding site" evidence="9">
    <location>
        <begin position="278"/>
        <end position="281"/>
    </location>
    <ligand>
        <name>GTP</name>
        <dbReference type="ChEBI" id="CHEBI:37565"/>
    </ligand>
</feature>
<dbReference type="NCBIfam" id="NF008954">
    <property type="entry name" value="PRK12296.1"/>
    <property type="match status" value="1"/>
</dbReference>
<comment type="subunit">
    <text evidence="9">Monomer.</text>
</comment>
<keyword evidence="10" id="KW-0175">Coiled coil</keyword>
<dbReference type="PIRSF" id="PIRSF002401">
    <property type="entry name" value="GTP_bd_Obg/CgtA"/>
    <property type="match status" value="1"/>
</dbReference>
<dbReference type="Pfam" id="PF01926">
    <property type="entry name" value="MMR_HSR1"/>
    <property type="match status" value="1"/>
</dbReference>
<evidence type="ECO:0000256" key="2">
    <source>
        <dbReference type="ARBA" id="ARBA00007699"/>
    </source>
</evidence>
<keyword evidence="6 9" id="KW-0378">Hydrolase</keyword>
<dbReference type="PROSITE" id="PS51710">
    <property type="entry name" value="G_OBG"/>
    <property type="match status" value="1"/>
</dbReference>
<dbReference type="Pfam" id="PF09269">
    <property type="entry name" value="DUF1967"/>
    <property type="match status" value="1"/>
</dbReference>
<dbReference type="OrthoDB" id="9807318at2"/>
<keyword evidence="3 9" id="KW-0963">Cytoplasm</keyword>
<dbReference type="Proteomes" id="UP000032740">
    <property type="component" value="Chromosome"/>
</dbReference>
<dbReference type="InterPro" id="IPR036346">
    <property type="entry name" value="GTP-bd_prot_GTP1/OBG_C_sf"/>
</dbReference>
<keyword evidence="7 9" id="KW-0460">Magnesium</keyword>
<feature type="binding site" evidence="9">
    <location>
        <begin position="211"/>
        <end position="214"/>
    </location>
    <ligand>
        <name>GTP</name>
        <dbReference type="ChEBI" id="CHEBI:37565"/>
    </ligand>
</feature>
<organism evidence="14 15">
    <name type="scientific">Alteracholeplasma palmae (strain ATCC 49389 / J233)</name>
    <name type="common">Acholeplasma palmae</name>
    <dbReference type="NCBI Taxonomy" id="1318466"/>
    <lineage>
        <taxon>Bacteria</taxon>
        <taxon>Bacillati</taxon>
        <taxon>Mycoplasmatota</taxon>
        <taxon>Mollicutes</taxon>
        <taxon>Acholeplasmatales</taxon>
        <taxon>Acholeplasmataceae</taxon>
        <taxon>Acholeplasma</taxon>
    </lineage>
</organism>
<dbReference type="GO" id="GO:0005525">
    <property type="term" value="F:GTP binding"/>
    <property type="evidence" value="ECO:0007669"/>
    <property type="project" value="UniProtKB-UniRule"/>
</dbReference>
<dbReference type="HOGENOM" id="CLU_011747_2_0_14"/>
<dbReference type="RefSeq" id="WP_026657322.1">
    <property type="nucleotide sequence ID" value="NC_022538.1"/>
</dbReference>
<dbReference type="InterPro" id="IPR027417">
    <property type="entry name" value="P-loop_NTPase"/>
</dbReference>
<dbReference type="HAMAP" id="MF_01454">
    <property type="entry name" value="GTPase_Obg"/>
    <property type="match status" value="1"/>
</dbReference>
<dbReference type="Pfam" id="PF01018">
    <property type="entry name" value="GTP1_OBG"/>
    <property type="match status" value="1"/>
</dbReference>
<feature type="coiled-coil region" evidence="10">
    <location>
        <begin position="275"/>
        <end position="302"/>
    </location>
</feature>
<dbReference type="InterPro" id="IPR031167">
    <property type="entry name" value="G_OBG"/>
</dbReference>
<comment type="cofactor">
    <cofactor evidence="1 9">
        <name>Mg(2+)</name>
        <dbReference type="ChEBI" id="CHEBI:18420"/>
    </cofactor>
</comment>
<keyword evidence="4 9" id="KW-0479">Metal-binding</keyword>
<dbReference type="PRINTS" id="PR00326">
    <property type="entry name" value="GTP1OBG"/>
</dbReference>
<dbReference type="InterPro" id="IPR045086">
    <property type="entry name" value="OBG_GTPase"/>
</dbReference>
<dbReference type="GO" id="GO:0005737">
    <property type="term" value="C:cytoplasm"/>
    <property type="evidence" value="ECO:0007669"/>
    <property type="project" value="UniProtKB-SubCell"/>
</dbReference>
<evidence type="ECO:0000256" key="1">
    <source>
        <dbReference type="ARBA" id="ARBA00001946"/>
    </source>
</evidence>
<dbReference type="GO" id="GO:0000287">
    <property type="term" value="F:magnesium ion binding"/>
    <property type="evidence" value="ECO:0007669"/>
    <property type="project" value="InterPro"/>
</dbReference>
<evidence type="ECO:0000256" key="8">
    <source>
        <dbReference type="ARBA" id="ARBA00023134"/>
    </source>
</evidence>
<dbReference type="NCBIfam" id="TIGR00231">
    <property type="entry name" value="small_GTP"/>
    <property type="match status" value="1"/>
</dbReference>
<evidence type="ECO:0000259" key="13">
    <source>
        <dbReference type="PROSITE" id="PS51883"/>
    </source>
</evidence>
<proteinExistence type="inferred from homology"/>
<dbReference type="AlphaFoldDB" id="U4KKE9"/>
<dbReference type="NCBIfam" id="TIGR03595">
    <property type="entry name" value="Obg_CgtA_exten"/>
    <property type="match status" value="1"/>
</dbReference>
<evidence type="ECO:0000256" key="3">
    <source>
        <dbReference type="ARBA" id="ARBA00022490"/>
    </source>
</evidence>
<evidence type="ECO:0000259" key="11">
    <source>
        <dbReference type="PROSITE" id="PS51710"/>
    </source>
</evidence>
<dbReference type="SUPFAM" id="SSF82051">
    <property type="entry name" value="Obg GTP-binding protein N-terminal domain"/>
    <property type="match status" value="1"/>
</dbReference>
<dbReference type="PROSITE" id="PS00905">
    <property type="entry name" value="GTP1_OBG"/>
    <property type="match status" value="1"/>
</dbReference>
<feature type="binding site" evidence="9">
    <location>
        <position position="172"/>
    </location>
    <ligand>
        <name>Mg(2+)</name>
        <dbReference type="ChEBI" id="CHEBI:18420"/>
    </ligand>
</feature>
<feature type="binding site" evidence="9">
    <location>
        <position position="192"/>
    </location>
    <ligand>
        <name>Mg(2+)</name>
        <dbReference type="ChEBI" id="CHEBI:18420"/>
    </ligand>
</feature>
<dbReference type="NCBIfam" id="NF008955">
    <property type="entry name" value="PRK12297.1"/>
    <property type="match status" value="1"/>
</dbReference>
<accession>U4KKE9</accession>
<sequence>MDFIDEVVVEVTAGKGGNGMASFRREKYVEFGGPSGGNGGNGGHVIFIGEEGENTLLKLKYNRHIKAEPGVNGSSKSMHGANATHKYVKVPLGTVVYTLDGRFIGEVLKHGEELIVAKGGRGGKGNQAFASQKDPAPAYAENGDMGEKLKVRLELKVLADVGLIGYPSVGKSTLISVISNAKPKIADYPFTTLVPNLGMVYVGEESFVVADLPGLIENAHLGQGLGIQFLRHIERCRVLVHLISMDSEDPYQDYLAINQELREYNEKIIERPQIVVTNKMDLEDAEQKYEALKEKLPNQVVLPISALTKQNLETLKYEILKTLHENPIVEPVKKEVVYQLEEEIVPFEINKDEEGVYVLSGEVAERLFYRTNFVNEDSVRRFSHQLKGIGVDEALRQMGAKNGDIVRILEYEFEFFD</sequence>
<evidence type="ECO:0000256" key="6">
    <source>
        <dbReference type="ARBA" id="ARBA00022801"/>
    </source>
</evidence>
<dbReference type="EMBL" id="FO681347">
    <property type="protein sequence ID" value="CCV64072.1"/>
    <property type="molecule type" value="Genomic_DNA"/>
</dbReference>
<feature type="domain" description="Obg" evidence="13">
    <location>
        <begin position="1"/>
        <end position="158"/>
    </location>
</feature>
<protein>
    <recommendedName>
        <fullName evidence="9">GTPase Obg</fullName>
        <ecNumber evidence="9">3.6.5.-</ecNumber>
    </recommendedName>
    <alternativeName>
        <fullName evidence="9">GTP-binding protein Obg</fullName>
    </alternativeName>
</protein>
<dbReference type="STRING" id="1318466.BN85404950"/>
<dbReference type="InterPro" id="IPR005225">
    <property type="entry name" value="Small_GTP-bd"/>
</dbReference>
<dbReference type="Gene3D" id="3.30.300.350">
    <property type="entry name" value="GTP-binding protein OBG, C-terminal domain"/>
    <property type="match status" value="1"/>
</dbReference>
<dbReference type="InterPro" id="IPR006074">
    <property type="entry name" value="GTP1-OBG_CS"/>
</dbReference>
<dbReference type="GO" id="GO:0003924">
    <property type="term" value="F:GTPase activity"/>
    <property type="evidence" value="ECO:0007669"/>
    <property type="project" value="UniProtKB-UniRule"/>
</dbReference>
<evidence type="ECO:0000256" key="4">
    <source>
        <dbReference type="ARBA" id="ARBA00022723"/>
    </source>
</evidence>
<name>U4KKE9_ALTPJ</name>
<dbReference type="SUPFAM" id="SSF102741">
    <property type="entry name" value="Obg GTP-binding protein C-terminal domain"/>
    <property type="match status" value="1"/>
</dbReference>
<comment type="function">
    <text evidence="9">An essential GTPase which binds GTP, GDP and possibly (p)ppGpp with moderate affinity, with high nucleotide exchange rates and a fairly low GTP hydrolysis rate. Plays a role in control of the cell cycle, stress response, ribosome biogenesis and in those bacteria that undergo differentiation, in morphogenesis control.</text>
</comment>
<evidence type="ECO:0000256" key="7">
    <source>
        <dbReference type="ARBA" id="ARBA00022842"/>
    </source>
</evidence>
<comment type="similarity">
    <text evidence="2 9">Belongs to the TRAFAC class OBG-HflX-like GTPase superfamily. OBG GTPase family.</text>
</comment>
<dbReference type="InterPro" id="IPR036726">
    <property type="entry name" value="GTP1_OBG_dom_sf"/>
</dbReference>
<evidence type="ECO:0000313" key="15">
    <source>
        <dbReference type="Proteomes" id="UP000032740"/>
    </source>
</evidence>
<dbReference type="InterPro" id="IPR006169">
    <property type="entry name" value="GTP1_OBG_dom"/>
</dbReference>
<reference evidence="14 15" key="1">
    <citation type="journal article" date="2013" name="J. Mol. Microbiol. Biotechnol.">
        <title>Analysis of the Complete Genomes of Acholeplasma brassicae , A. palmae and A. laidlawii and Their Comparison to the Obligate Parasites from ' Candidatus Phytoplasma'.</title>
        <authorList>
            <person name="Kube M."/>
            <person name="Siewert C."/>
            <person name="Migdoll A.M."/>
            <person name="Duduk B."/>
            <person name="Holz S."/>
            <person name="Rabus R."/>
            <person name="Seemuller E."/>
            <person name="Mitrovic J."/>
            <person name="Muller I."/>
            <person name="Buttner C."/>
            <person name="Reinhardt R."/>
        </authorList>
    </citation>
    <scope>NUCLEOTIDE SEQUENCE [LARGE SCALE GENOMIC DNA]</scope>
    <source>
        <strain evidence="14 15">J233</strain>
    </source>
</reference>
<evidence type="ECO:0000259" key="12">
    <source>
        <dbReference type="PROSITE" id="PS51881"/>
    </source>
</evidence>
<feature type="binding site" evidence="9">
    <location>
        <begin position="190"/>
        <end position="194"/>
    </location>
    <ligand>
        <name>GTP</name>
        <dbReference type="ChEBI" id="CHEBI:37565"/>
    </ligand>
</feature>
<dbReference type="PANTHER" id="PTHR11702:SF31">
    <property type="entry name" value="MITOCHONDRIAL RIBOSOME-ASSOCIATED GTPASE 2"/>
    <property type="match status" value="1"/>
</dbReference>
<evidence type="ECO:0000256" key="5">
    <source>
        <dbReference type="ARBA" id="ARBA00022741"/>
    </source>
</evidence>
<dbReference type="EC" id="3.6.5.-" evidence="9"/>
<feature type="domain" description="OBG-type G" evidence="11">
    <location>
        <begin position="159"/>
        <end position="324"/>
    </location>
</feature>
<dbReference type="CDD" id="cd01898">
    <property type="entry name" value="Obg"/>
    <property type="match status" value="1"/>
</dbReference>
<dbReference type="GO" id="GO:0042254">
    <property type="term" value="P:ribosome biogenesis"/>
    <property type="evidence" value="ECO:0007669"/>
    <property type="project" value="UniProtKB-UniRule"/>
</dbReference>
<dbReference type="InterPro" id="IPR014100">
    <property type="entry name" value="GTP-bd_Obg/CgtA"/>
</dbReference>
<dbReference type="Gene3D" id="3.40.50.300">
    <property type="entry name" value="P-loop containing nucleotide triphosphate hydrolases"/>
    <property type="match status" value="1"/>
</dbReference>
<dbReference type="InterPro" id="IPR015349">
    <property type="entry name" value="OCT_dom"/>
</dbReference>
<evidence type="ECO:0000256" key="10">
    <source>
        <dbReference type="SAM" id="Coils"/>
    </source>
</evidence>
<keyword evidence="15" id="KW-1185">Reference proteome</keyword>
<dbReference type="PROSITE" id="PS51883">
    <property type="entry name" value="OBG"/>
    <property type="match status" value="1"/>
</dbReference>
<keyword evidence="8 9" id="KW-0342">GTP-binding</keyword>